<keyword evidence="3" id="KW-0813">Transport</keyword>
<dbReference type="EMBL" id="WHPC01000072">
    <property type="protein sequence ID" value="MPV38287.1"/>
    <property type="molecule type" value="Genomic_DNA"/>
</dbReference>
<dbReference type="OrthoDB" id="3733837at2"/>
<comment type="similarity">
    <text evidence="2">Belongs to the CPA3 antiporters (TC 2.A.63) subunit F family.</text>
</comment>
<comment type="subcellular location">
    <subcellularLocation>
        <location evidence="1">Cell membrane</location>
        <topology evidence="1">Multi-pass membrane protein</topology>
    </subcellularLocation>
</comment>
<dbReference type="AlphaFoldDB" id="A0A6N7EN41"/>
<evidence type="ECO:0000256" key="2">
    <source>
        <dbReference type="ARBA" id="ARBA00009212"/>
    </source>
</evidence>
<evidence type="ECO:0000313" key="11">
    <source>
        <dbReference type="Proteomes" id="UP000437709"/>
    </source>
</evidence>
<evidence type="ECO:0000256" key="4">
    <source>
        <dbReference type="ARBA" id="ARBA00022475"/>
    </source>
</evidence>
<keyword evidence="4" id="KW-1003">Cell membrane</keyword>
<evidence type="ECO:0000256" key="6">
    <source>
        <dbReference type="ARBA" id="ARBA00022989"/>
    </source>
</evidence>
<evidence type="ECO:0000256" key="5">
    <source>
        <dbReference type="ARBA" id="ARBA00022692"/>
    </source>
</evidence>
<evidence type="ECO:0000256" key="8">
    <source>
        <dbReference type="SAM" id="MobiDB-lite"/>
    </source>
</evidence>
<feature type="region of interest" description="Disordered" evidence="8">
    <location>
        <begin position="126"/>
        <end position="202"/>
    </location>
</feature>
<accession>A0A6N7EN41</accession>
<proteinExistence type="inferred from homology"/>
<evidence type="ECO:0000256" key="7">
    <source>
        <dbReference type="ARBA" id="ARBA00023136"/>
    </source>
</evidence>
<dbReference type="InterPro" id="IPR007208">
    <property type="entry name" value="MrpF/PhaF-like"/>
</dbReference>
<keyword evidence="5 9" id="KW-0812">Transmembrane</keyword>
<protein>
    <submittedName>
        <fullName evidence="10">pH regulation protein F</fullName>
    </submittedName>
</protein>
<dbReference type="GO" id="GO:0015385">
    <property type="term" value="F:sodium:proton antiporter activity"/>
    <property type="evidence" value="ECO:0007669"/>
    <property type="project" value="TreeGrafter"/>
</dbReference>
<dbReference type="Proteomes" id="UP000437709">
    <property type="component" value="Unassembled WGS sequence"/>
</dbReference>
<comment type="caution">
    <text evidence="10">The sequence shown here is derived from an EMBL/GenBank/DDBJ whole genome shotgun (WGS) entry which is preliminary data.</text>
</comment>
<feature type="compositionally biased region" description="Acidic residues" evidence="8">
    <location>
        <begin position="171"/>
        <end position="180"/>
    </location>
</feature>
<keyword evidence="6 9" id="KW-1133">Transmembrane helix</keyword>
<feature type="transmembrane region" description="Helical" evidence="9">
    <location>
        <begin position="59"/>
        <end position="82"/>
    </location>
</feature>
<organism evidence="10 11">
    <name type="scientific">Georgenia subflava</name>
    <dbReference type="NCBI Taxonomy" id="1622177"/>
    <lineage>
        <taxon>Bacteria</taxon>
        <taxon>Bacillati</taxon>
        <taxon>Actinomycetota</taxon>
        <taxon>Actinomycetes</taxon>
        <taxon>Micrococcales</taxon>
        <taxon>Bogoriellaceae</taxon>
        <taxon>Georgenia</taxon>
    </lineage>
</organism>
<evidence type="ECO:0000256" key="3">
    <source>
        <dbReference type="ARBA" id="ARBA00022448"/>
    </source>
</evidence>
<evidence type="ECO:0000256" key="9">
    <source>
        <dbReference type="SAM" id="Phobius"/>
    </source>
</evidence>
<dbReference type="PANTHER" id="PTHR34702:SF1">
    <property type="entry name" value="NA(+)_H(+) ANTIPORTER SUBUNIT F"/>
    <property type="match status" value="1"/>
</dbReference>
<keyword evidence="11" id="KW-1185">Reference proteome</keyword>
<keyword evidence="7 9" id="KW-0472">Membrane</keyword>
<reference evidence="10 11" key="1">
    <citation type="submission" date="2019-10" db="EMBL/GenBank/DDBJ databases">
        <title>Georgenia wutianyii sp. nov. and Georgenia yuyongxinii sp. nov. isolated from plateau pika (Ochotona curzoniae) in the Qinghai-Tibet plateau of China.</title>
        <authorList>
            <person name="Tian Z."/>
        </authorList>
    </citation>
    <scope>NUCLEOTIDE SEQUENCE [LARGE SCALE GENOMIC DNA]</scope>
    <source>
        <strain evidence="10 11">JCM 19765</strain>
    </source>
</reference>
<dbReference type="GO" id="GO:0005886">
    <property type="term" value="C:plasma membrane"/>
    <property type="evidence" value="ECO:0007669"/>
    <property type="project" value="UniProtKB-SubCell"/>
</dbReference>
<evidence type="ECO:0000313" key="10">
    <source>
        <dbReference type="EMBL" id="MPV38287.1"/>
    </source>
</evidence>
<evidence type="ECO:0000256" key="1">
    <source>
        <dbReference type="ARBA" id="ARBA00004651"/>
    </source>
</evidence>
<dbReference type="PANTHER" id="PTHR34702">
    <property type="entry name" value="NA(+)/H(+) ANTIPORTER SUBUNIT F1"/>
    <property type="match status" value="1"/>
</dbReference>
<feature type="compositionally biased region" description="Acidic residues" evidence="8">
    <location>
        <begin position="148"/>
        <end position="158"/>
    </location>
</feature>
<name>A0A6N7EN41_9MICO</name>
<dbReference type="RefSeq" id="WP_152194288.1">
    <property type="nucleotide sequence ID" value="NZ_VUKD01000001.1"/>
</dbReference>
<sequence>MTVVYLYCTLALAVAALIGIARMERGPSMLDRVVALDVITAVVLGAVALISARFLRTDLVPVLVVLSIVGFVGSVTIARFAAAEKAEEARILTKDELAAVLAEQRALADEDAPVHDPDVSDDVDARLDAALPGPDDEGPYGEGTAAEGLDEEGPDDEAMRDAGGVTPGTEEGGEGTDAPDDGPPNPDVDVRGGTAPAREEDR</sequence>
<dbReference type="Pfam" id="PF04066">
    <property type="entry name" value="MrpF_PhaF"/>
    <property type="match status" value="1"/>
</dbReference>
<gene>
    <name evidence="10" type="ORF">GB881_14750</name>
</gene>
<feature type="transmembrane region" description="Helical" evidence="9">
    <location>
        <begin position="33"/>
        <end position="52"/>
    </location>
</feature>